<keyword evidence="2" id="KW-0812">Transmembrane</keyword>
<evidence type="ECO:0000313" key="4">
    <source>
        <dbReference type="Proteomes" id="UP000077521"/>
    </source>
</evidence>
<feature type="transmembrane region" description="Helical" evidence="2">
    <location>
        <begin position="93"/>
        <end position="117"/>
    </location>
</feature>
<dbReference type="EMBL" id="LWDF02000324">
    <property type="protein sequence ID" value="KAE8250450.1"/>
    <property type="molecule type" value="Genomic_DNA"/>
</dbReference>
<dbReference type="Proteomes" id="UP000077521">
    <property type="component" value="Unassembled WGS sequence"/>
</dbReference>
<feature type="transmembrane region" description="Helical" evidence="2">
    <location>
        <begin position="62"/>
        <end position="78"/>
    </location>
</feature>
<feature type="compositionally biased region" description="Acidic residues" evidence="1">
    <location>
        <begin position="429"/>
        <end position="440"/>
    </location>
</feature>
<comment type="caution">
    <text evidence="3">The sequence shown here is derived from an EMBL/GenBank/DDBJ whole genome shotgun (WGS) entry which is preliminary data.</text>
</comment>
<protein>
    <submittedName>
        <fullName evidence="3">Uncharacterized protein</fullName>
    </submittedName>
</protein>
<keyword evidence="4" id="KW-1185">Reference proteome</keyword>
<evidence type="ECO:0000256" key="2">
    <source>
        <dbReference type="SAM" id="Phobius"/>
    </source>
</evidence>
<feature type="compositionally biased region" description="Polar residues" evidence="1">
    <location>
        <begin position="341"/>
        <end position="358"/>
    </location>
</feature>
<feature type="transmembrane region" description="Helical" evidence="2">
    <location>
        <begin position="227"/>
        <end position="246"/>
    </location>
</feature>
<gene>
    <name evidence="3" type="ORF">A4X13_0g4723</name>
</gene>
<feature type="transmembrane region" description="Helical" evidence="2">
    <location>
        <begin position="31"/>
        <end position="50"/>
    </location>
</feature>
<proteinExistence type="predicted"/>
<keyword evidence="2" id="KW-0472">Membrane</keyword>
<feature type="compositionally biased region" description="Basic and acidic residues" evidence="1">
    <location>
        <begin position="316"/>
        <end position="328"/>
    </location>
</feature>
<evidence type="ECO:0000256" key="1">
    <source>
        <dbReference type="SAM" id="MobiDB-lite"/>
    </source>
</evidence>
<accession>A0A177T812</accession>
<feature type="compositionally biased region" description="Polar residues" evidence="1">
    <location>
        <begin position="620"/>
        <end position="629"/>
    </location>
</feature>
<feature type="compositionally biased region" description="Basic and acidic residues" evidence="1">
    <location>
        <begin position="458"/>
        <end position="480"/>
    </location>
</feature>
<feature type="compositionally biased region" description="Basic and acidic residues" evidence="1">
    <location>
        <begin position="637"/>
        <end position="649"/>
    </location>
</feature>
<feature type="compositionally biased region" description="Basic and acidic residues" evidence="1">
    <location>
        <begin position="523"/>
        <end position="540"/>
    </location>
</feature>
<reference evidence="3" key="1">
    <citation type="submission" date="2016-04" db="EMBL/GenBank/DDBJ databases">
        <authorList>
            <person name="Nguyen H.D."/>
            <person name="Samba Siva P."/>
            <person name="Cullis J."/>
            <person name="Levesque C.A."/>
            <person name="Hambleton S."/>
        </authorList>
    </citation>
    <scope>NUCLEOTIDE SEQUENCE</scope>
    <source>
        <strain evidence="3">DAOMC 236416</strain>
    </source>
</reference>
<feature type="region of interest" description="Disordered" evidence="1">
    <location>
        <begin position="382"/>
        <end position="729"/>
    </location>
</feature>
<feature type="compositionally biased region" description="Basic and acidic residues" evidence="1">
    <location>
        <begin position="703"/>
        <end position="712"/>
    </location>
</feature>
<feature type="compositionally biased region" description="Low complexity" evidence="1">
    <location>
        <begin position="292"/>
        <end position="315"/>
    </location>
</feature>
<keyword evidence="2" id="KW-1133">Transmembrane helix</keyword>
<dbReference type="AlphaFoldDB" id="A0A177T812"/>
<feature type="compositionally biased region" description="Low complexity" evidence="1">
    <location>
        <begin position="650"/>
        <end position="667"/>
    </location>
</feature>
<evidence type="ECO:0000313" key="3">
    <source>
        <dbReference type="EMBL" id="KAE8250450.1"/>
    </source>
</evidence>
<feature type="transmembrane region" description="Helical" evidence="2">
    <location>
        <begin position="184"/>
        <end position="207"/>
    </location>
</feature>
<feature type="transmembrane region" description="Helical" evidence="2">
    <location>
        <begin position="138"/>
        <end position="164"/>
    </location>
</feature>
<organism evidence="3 4">
    <name type="scientific">Tilletia indica</name>
    <dbReference type="NCBI Taxonomy" id="43049"/>
    <lineage>
        <taxon>Eukaryota</taxon>
        <taxon>Fungi</taxon>
        <taxon>Dikarya</taxon>
        <taxon>Basidiomycota</taxon>
        <taxon>Ustilaginomycotina</taxon>
        <taxon>Exobasidiomycetes</taxon>
        <taxon>Tilletiales</taxon>
        <taxon>Tilletiaceae</taxon>
        <taxon>Tilletia</taxon>
    </lineage>
</organism>
<feature type="region of interest" description="Disordered" evidence="1">
    <location>
        <begin position="292"/>
        <end position="369"/>
    </location>
</feature>
<sequence>MNSTLEPLAQDSLGVPLGGIPSPQGNLHPDIIFLALYNILFIGILARYFASSTTLAYTWRPALFSFMRIFVFCLRIWLTTHENPDDTAARHKFIAQALLIAAAPLILLSAALMLFRNASRAYRPSRKSLAGRKQRNDILRILTYVLDFGLLCMGILFCEAAIGYTDALQGSVDDIRRLRNVWRITSVYLVLTILACVLIVLVLAIQYSMGKLNLDRIAHPELEGRKLGQLTLLNCLLFIVCIYKAAQVDKSSAQDALNGAPAFYGGYCLMEFLAAASFPVFNYERLMPKSSRLSRSSSQDGASKSSSSAVKSQASDPEKVPSIKDTRPVRNSQDLRILALGNQTKQNTTAANRDSYSTPEPGKKKIGRIERASSIFHERLRRASQASISEEDGPMPQGPMPPPLYTVPQPLPDPSLRYKLAAQVRRQEQEDERDSPDESEIFQQMPTPVTIPAPQSKDLLDPRRRLQRAIETRGQHEQRQNSDSVTPGATRTAEVARPARSLTAWENETPREAQVNQPLSNVAHDEVAAKPHPIVVDDHSSGYPNPRTIPKHMATKQNPPASPSRGGFFRRMYKGPHEDEAQSPRGSMDAVPRPQPNSRLPHSARPIAPDTSDDEEPEFSNVSLSTPTVHATPRPKMHVDTEGSLHRTESSTSSHASSMTATSSRSKSGVKRNREVNEVPPSADMSSLHSFHLGEFTPTPRQVRPEMPVRSRDRPRRRSSTVDRNSYYV</sequence>
<reference evidence="3" key="2">
    <citation type="journal article" date="2019" name="IMA Fungus">
        <title>Genome sequencing and comparison of five Tilletia species to identify candidate genes for the detection of regulated species infecting wheat.</title>
        <authorList>
            <person name="Nguyen H.D.T."/>
            <person name="Sultana T."/>
            <person name="Kesanakurti P."/>
            <person name="Hambleton S."/>
        </authorList>
    </citation>
    <scope>NUCLEOTIDE SEQUENCE</scope>
    <source>
        <strain evidence="3">DAOMC 236416</strain>
    </source>
</reference>
<feature type="transmembrane region" description="Helical" evidence="2">
    <location>
        <begin position="262"/>
        <end position="283"/>
    </location>
</feature>
<feature type="compositionally biased region" description="Pro residues" evidence="1">
    <location>
        <begin position="396"/>
        <end position="413"/>
    </location>
</feature>
<name>A0A177T812_9BASI</name>